<protein>
    <submittedName>
        <fullName evidence="1">Uncharacterized protein</fullName>
    </submittedName>
</protein>
<dbReference type="AlphaFoldDB" id="A0A3S2Z689"/>
<comment type="caution">
    <text evidence="1">The sequence shown here is derived from an EMBL/GenBank/DDBJ whole genome shotgun (WGS) entry which is preliminary data.</text>
</comment>
<accession>A0A3S2Z689</accession>
<dbReference type="RefSeq" id="WP_127768040.1">
    <property type="nucleotide sequence ID" value="NZ_SADE01000004.1"/>
</dbReference>
<proteinExistence type="predicted"/>
<gene>
    <name evidence="1" type="ORF">EOI86_23090</name>
</gene>
<sequence>MKPEQLRPDALLPEDGAWLITAEDSFRFEKQDDPYHETMRYVLKMGAVILIWAGNVAELRFNVADVNHECLMAGLAHRLYPLAFAPMDGSSKVRRQAMTRQQAEAMAADFLRYRSLELTPRTVIVDLPPAQILASSPLLQAHLADWRNSEAANEDELIKLVHRDGQFFTEAIGRRSAAARFHGLEWCAKSIGTPTLKSDANEFERAVDSDYYRALEQRIPILQDVHAFIPDEENRGQRESYRRLITPITGSDGEAGVLVASCVLRDIPVPGKPTE</sequence>
<evidence type="ECO:0000313" key="1">
    <source>
        <dbReference type="EMBL" id="RVU34010.1"/>
    </source>
</evidence>
<organism evidence="1 2">
    <name type="scientific">Hwanghaeella grinnelliae</name>
    <dbReference type="NCBI Taxonomy" id="2500179"/>
    <lineage>
        <taxon>Bacteria</taxon>
        <taxon>Pseudomonadati</taxon>
        <taxon>Pseudomonadota</taxon>
        <taxon>Alphaproteobacteria</taxon>
        <taxon>Rhodospirillales</taxon>
        <taxon>Rhodospirillaceae</taxon>
        <taxon>Hwanghaeella</taxon>
    </lineage>
</organism>
<evidence type="ECO:0000313" key="2">
    <source>
        <dbReference type="Proteomes" id="UP000287447"/>
    </source>
</evidence>
<name>A0A3S2Z689_9PROT</name>
<dbReference type="Proteomes" id="UP000287447">
    <property type="component" value="Unassembled WGS sequence"/>
</dbReference>
<dbReference type="EMBL" id="SADE01000004">
    <property type="protein sequence ID" value="RVU34010.1"/>
    <property type="molecule type" value="Genomic_DNA"/>
</dbReference>
<reference evidence="2" key="1">
    <citation type="submission" date="2019-01" db="EMBL/GenBank/DDBJ databases">
        <title>Gri0909 isolated from a small marine red alga.</title>
        <authorList>
            <person name="Kim J."/>
            <person name="Jeong S.E."/>
            <person name="Jeon C.O."/>
        </authorList>
    </citation>
    <scope>NUCLEOTIDE SEQUENCE [LARGE SCALE GENOMIC DNA]</scope>
    <source>
        <strain evidence="2">Gri0909</strain>
    </source>
</reference>
<keyword evidence="2" id="KW-1185">Reference proteome</keyword>